<dbReference type="GO" id="GO:0008616">
    <property type="term" value="P:tRNA queuosine(34) biosynthetic process"/>
    <property type="evidence" value="ECO:0007669"/>
    <property type="project" value="UniProtKB-KW"/>
</dbReference>
<dbReference type="Gene3D" id="3.40.1780.10">
    <property type="entry name" value="QueA-like"/>
    <property type="match status" value="1"/>
</dbReference>
<dbReference type="InterPro" id="IPR003699">
    <property type="entry name" value="QueA"/>
</dbReference>
<dbReference type="AlphaFoldDB" id="A0A378W2M3"/>
<evidence type="ECO:0000256" key="2">
    <source>
        <dbReference type="ARBA" id="ARBA00022679"/>
    </source>
</evidence>
<evidence type="ECO:0000256" key="3">
    <source>
        <dbReference type="ARBA" id="ARBA00022691"/>
    </source>
</evidence>
<keyword evidence="4" id="KW-0671">Queuosine biosynthesis</keyword>
<proteinExistence type="predicted"/>
<protein>
    <submittedName>
        <fullName evidence="5">S-adenosylmethionine--tRNA ribosyltransferase-isomerase</fullName>
        <ecNumber evidence="5">5.-.-.-</ecNumber>
    </submittedName>
</protein>
<dbReference type="EMBL" id="UGRI01000001">
    <property type="protein sequence ID" value="SUA24862.1"/>
    <property type="molecule type" value="Genomic_DNA"/>
</dbReference>
<keyword evidence="1" id="KW-0963">Cytoplasm</keyword>
<organism evidence="5">
    <name type="scientific">Neisseria gonorrhoeae</name>
    <dbReference type="NCBI Taxonomy" id="485"/>
    <lineage>
        <taxon>Bacteria</taxon>
        <taxon>Pseudomonadati</taxon>
        <taxon>Pseudomonadota</taxon>
        <taxon>Betaproteobacteria</taxon>
        <taxon>Neisseriales</taxon>
        <taxon>Neisseriaceae</taxon>
        <taxon>Neisseria</taxon>
    </lineage>
</organism>
<dbReference type="InterPro" id="IPR042118">
    <property type="entry name" value="QueA_dom1"/>
</dbReference>
<gene>
    <name evidence="5" type="primary">queA_1</name>
    <name evidence="5" type="ORF">NCTC11421_02869</name>
</gene>
<dbReference type="SUPFAM" id="SSF111337">
    <property type="entry name" value="QueA-like"/>
    <property type="match status" value="1"/>
</dbReference>
<dbReference type="InterPro" id="IPR036100">
    <property type="entry name" value="QueA_sf"/>
</dbReference>
<evidence type="ECO:0000256" key="1">
    <source>
        <dbReference type="ARBA" id="ARBA00022490"/>
    </source>
</evidence>
<dbReference type="Pfam" id="PF02547">
    <property type="entry name" value="Queuosine_synth"/>
    <property type="match status" value="1"/>
</dbReference>
<dbReference type="EC" id="5.-.-.-" evidence="5"/>
<reference evidence="5" key="1">
    <citation type="submission" date="2018-06" db="EMBL/GenBank/DDBJ databases">
        <authorList>
            <consortium name="Pathogen Informatics"/>
            <person name="Doyle S."/>
        </authorList>
    </citation>
    <scope>NUCLEOTIDE SEQUENCE [LARGE SCALE GENOMIC DNA]</scope>
    <source>
        <strain evidence="5">NCTC11421</strain>
    </source>
</reference>
<dbReference type="GO" id="GO:0016853">
    <property type="term" value="F:isomerase activity"/>
    <property type="evidence" value="ECO:0007669"/>
    <property type="project" value="UniProtKB-KW"/>
</dbReference>
<evidence type="ECO:0000313" key="5">
    <source>
        <dbReference type="EMBL" id="SUA24862.1"/>
    </source>
</evidence>
<keyword evidence="2 5" id="KW-0808">Transferase</keyword>
<dbReference type="GO" id="GO:0016740">
    <property type="term" value="F:transferase activity"/>
    <property type="evidence" value="ECO:0007669"/>
    <property type="project" value="UniProtKB-KW"/>
</dbReference>
<sequence>MLVGAFSGMGHIRAVYRHAIEREYRFFSYGDAMVLGRNEGAGFKLLLSVARQMPSEPWFGRYFYGCPAVG</sequence>
<accession>A0A378W2M3</accession>
<evidence type="ECO:0000256" key="4">
    <source>
        <dbReference type="ARBA" id="ARBA00022785"/>
    </source>
</evidence>
<keyword evidence="3" id="KW-0949">S-adenosyl-L-methionine</keyword>
<keyword evidence="5" id="KW-0413">Isomerase</keyword>
<name>A0A378W2M3_NEIGO</name>